<protein>
    <recommendedName>
        <fullName evidence="3">Leucine-binding protein domain-containing protein</fullName>
    </recommendedName>
</protein>
<gene>
    <name evidence="4" type="ORF">GCM10017577_54650</name>
</gene>
<dbReference type="PANTHER" id="PTHR47628">
    <property type="match status" value="1"/>
</dbReference>
<dbReference type="InterPro" id="IPR028081">
    <property type="entry name" value="Leu-bd"/>
</dbReference>
<comment type="similarity">
    <text evidence="1">Belongs to the leucine-binding protein family.</text>
</comment>
<organism evidence="4 5">
    <name type="scientific">Pseudonocardia halophobica</name>
    <dbReference type="NCBI Taxonomy" id="29401"/>
    <lineage>
        <taxon>Bacteria</taxon>
        <taxon>Bacillati</taxon>
        <taxon>Actinomycetota</taxon>
        <taxon>Actinomycetes</taxon>
        <taxon>Pseudonocardiales</taxon>
        <taxon>Pseudonocardiaceae</taxon>
        <taxon>Pseudonocardia</taxon>
    </lineage>
</organism>
<dbReference type="InterPro" id="IPR028082">
    <property type="entry name" value="Peripla_BP_I"/>
</dbReference>
<reference evidence="4" key="2">
    <citation type="submission" date="2023-01" db="EMBL/GenBank/DDBJ databases">
        <authorList>
            <person name="Sun Q."/>
            <person name="Evtushenko L."/>
        </authorList>
    </citation>
    <scope>NUCLEOTIDE SEQUENCE</scope>
    <source>
        <strain evidence="4">VKM Ac-1069</strain>
    </source>
</reference>
<dbReference type="InterPro" id="IPR023393">
    <property type="entry name" value="START-like_dom_sf"/>
</dbReference>
<dbReference type="CDD" id="cd06331">
    <property type="entry name" value="PBP1_AmiC-like"/>
    <property type="match status" value="1"/>
</dbReference>
<evidence type="ECO:0000259" key="3">
    <source>
        <dbReference type="Pfam" id="PF13458"/>
    </source>
</evidence>
<reference evidence="4" key="1">
    <citation type="journal article" date="2014" name="Int. J. Syst. Evol. Microbiol.">
        <title>Complete genome sequence of Corynebacterium casei LMG S-19264T (=DSM 44701T), isolated from a smear-ripened cheese.</title>
        <authorList>
            <consortium name="US DOE Joint Genome Institute (JGI-PGF)"/>
            <person name="Walter F."/>
            <person name="Albersmeier A."/>
            <person name="Kalinowski J."/>
            <person name="Ruckert C."/>
        </authorList>
    </citation>
    <scope>NUCLEOTIDE SEQUENCE</scope>
    <source>
        <strain evidence="4">VKM Ac-1069</strain>
    </source>
</reference>
<keyword evidence="5" id="KW-1185">Reference proteome</keyword>
<dbReference type="EMBL" id="BSFQ01000030">
    <property type="protein sequence ID" value="GLL14318.1"/>
    <property type="molecule type" value="Genomic_DNA"/>
</dbReference>
<dbReference type="AlphaFoldDB" id="A0A9W6L6S8"/>
<keyword evidence="2" id="KW-0732">Signal</keyword>
<sequence>MGTVAVSAEEFAAVPPEVVFDRFGGGTGAGWLFDAACDRIAVGAVVTLRVPLGGAGPVDVLGRISALRRPTSLTVSHDQPWRGRIRLRFTPAPGGTRIRLHAEIDERGLEWLMRRQGLPVRPGAAAGPRIGLLTSKSGPGSLFAAATENVATLALEEINGDGGVAGRPVELLVADDATDPATGAVEALRLVRSGCSTVFTMTTSATYDAVSAALGDSGALVVQSHMNEGGGESRLRIRLGERPARQLAAAATPLMRAAGGRRWFLAGNDYVWPREVNAAARAVLPAVGAELVGERYAPLGTEDFAPIVETIAASGADVVLNSFVGADSAAFERQCHAMGLRDRALSLGPALDEVTLERVGAPAATGIHGVSGYFQQLDTEGNGTLLQRYRATFGPWAPPLSTLTESVFEAIHMWAAAARRARTTDPGPVADAMRVGRYEFPRGTVTLDGTDLVQQQLYLAEARGTSFAALCPADVAG</sequence>
<dbReference type="Proteomes" id="UP001143463">
    <property type="component" value="Unassembled WGS sequence"/>
</dbReference>
<dbReference type="Pfam" id="PF13458">
    <property type="entry name" value="Peripla_BP_6"/>
    <property type="match status" value="1"/>
</dbReference>
<dbReference type="PANTHER" id="PTHR47628:SF1">
    <property type="entry name" value="ALIPHATIC AMIDASE EXPRESSION-REGULATING PROTEIN"/>
    <property type="match status" value="1"/>
</dbReference>
<evidence type="ECO:0000313" key="5">
    <source>
        <dbReference type="Proteomes" id="UP001143463"/>
    </source>
</evidence>
<dbReference type="Gene3D" id="3.30.530.20">
    <property type="match status" value="1"/>
</dbReference>
<accession>A0A9W6L6S8</accession>
<comment type="caution">
    <text evidence="4">The sequence shown here is derived from an EMBL/GenBank/DDBJ whole genome shotgun (WGS) entry which is preliminary data.</text>
</comment>
<dbReference type="RefSeq" id="WP_051737917.1">
    <property type="nucleotide sequence ID" value="NZ_BAAAUZ010000026.1"/>
</dbReference>
<evidence type="ECO:0000313" key="4">
    <source>
        <dbReference type="EMBL" id="GLL14318.1"/>
    </source>
</evidence>
<dbReference type="Gene3D" id="3.40.50.2300">
    <property type="match status" value="2"/>
</dbReference>
<dbReference type="SUPFAM" id="SSF53822">
    <property type="entry name" value="Periplasmic binding protein-like I"/>
    <property type="match status" value="1"/>
</dbReference>
<feature type="domain" description="Leucine-binding protein" evidence="3">
    <location>
        <begin position="129"/>
        <end position="463"/>
    </location>
</feature>
<dbReference type="SUPFAM" id="SSF55961">
    <property type="entry name" value="Bet v1-like"/>
    <property type="match status" value="1"/>
</dbReference>
<evidence type="ECO:0000256" key="2">
    <source>
        <dbReference type="ARBA" id="ARBA00022729"/>
    </source>
</evidence>
<name>A0A9W6L6S8_9PSEU</name>
<evidence type="ECO:0000256" key="1">
    <source>
        <dbReference type="ARBA" id="ARBA00010062"/>
    </source>
</evidence>
<proteinExistence type="inferred from homology"/>